<dbReference type="PANTHER" id="PTHR34380:SF1">
    <property type="entry name" value="OS01G0221300 PROTEIN"/>
    <property type="match status" value="1"/>
</dbReference>
<protein>
    <submittedName>
        <fullName evidence="3">Protein IWS1 A isoform X1</fullName>
    </submittedName>
</protein>
<evidence type="ECO:0000313" key="3">
    <source>
        <dbReference type="EMBL" id="KAF5732409.1"/>
    </source>
</evidence>
<dbReference type="InParanoid" id="A0A7J7CE47"/>
<proteinExistence type="predicted"/>
<organism evidence="3 4">
    <name type="scientific">Tripterygium wilfordii</name>
    <name type="common">Thunder God vine</name>
    <dbReference type="NCBI Taxonomy" id="458696"/>
    <lineage>
        <taxon>Eukaryota</taxon>
        <taxon>Viridiplantae</taxon>
        <taxon>Streptophyta</taxon>
        <taxon>Embryophyta</taxon>
        <taxon>Tracheophyta</taxon>
        <taxon>Spermatophyta</taxon>
        <taxon>Magnoliopsida</taxon>
        <taxon>eudicotyledons</taxon>
        <taxon>Gunneridae</taxon>
        <taxon>Pentapetalae</taxon>
        <taxon>rosids</taxon>
        <taxon>fabids</taxon>
        <taxon>Celastrales</taxon>
        <taxon>Celastraceae</taxon>
        <taxon>Tripterygium</taxon>
    </lineage>
</organism>
<comment type="caution">
    <text evidence="3">The sequence shown here is derived from an EMBL/GenBank/DDBJ whole genome shotgun (WGS) entry which is preliminary data.</text>
</comment>
<gene>
    <name evidence="3" type="ORF">HS088_TW18G01104</name>
</gene>
<name>A0A7J7CE47_TRIWF</name>
<keyword evidence="4" id="KW-1185">Reference proteome</keyword>
<dbReference type="OrthoDB" id="1899721at2759"/>
<dbReference type="AlphaFoldDB" id="A0A7J7CE47"/>
<dbReference type="Proteomes" id="UP000593562">
    <property type="component" value="Unassembled WGS sequence"/>
</dbReference>
<evidence type="ECO:0000313" key="4">
    <source>
        <dbReference type="Proteomes" id="UP000593562"/>
    </source>
</evidence>
<accession>A0A7J7CE47</accession>
<evidence type="ECO:0000256" key="2">
    <source>
        <dbReference type="SAM" id="MobiDB-lite"/>
    </source>
</evidence>
<feature type="coiled-coil region" evidence="1">
    <location>
        <begin position="27"/>
        <end position="75"/>
    </location>
</feature>
<feature type="compositionally biased region" description="Acidic residues" evidence="2">
    <location>
        <begin position="419"/>
        <end position="432"/>
    </location>
</feature>
<dbReference type="PANTHER" id="PTHR34380">
    <property type="entry name" value="BNAA03G12380D PROTEIN"/>
    <property type="match status" value="1"/>
</dbReference>
<evidence type="ECO:0000256" key="1">
    <source>
        <dbReference type="SAM" id="Coils"/>
    </source>
</evidence>
<reference evidence="3 4" key="1">
    <citation type="journal article" date="2020" name="Nat. Commun.">
        <title>Genome of Tripterygium wilfordii and identification of cytochrome P450 involved in triptolide biosynthesis.</title>
        <authorList>
            <person name="Tu L."/>
            <person name="Su P."/>
            <person name="Zhang Z."/>
            <person name="Gao L."/>
            <person name="Wang J."/>
            <person name="Hu T."/>
            <person name="Zhou J."/>
            <person name="Zhang Y."/>
            <person name="Zhao Y."/>
            <person name="Liu Y."/>
            <person name="Song Y."/>
            <person name="Tong Y."/>
            <person name="Lu Y."/>
            <person name="Yang J."/>
            <person name="Xu C."/>
            <person name="Jia M."/>
            <person name="Peters R.J."/>
            <person name="Huang L."/>
            <person name="Gao W."/>
        </authorList>
    </citation>
    <scope>NUCLEOTIDE SEQUENCE [LARGE SCALE GENOMIC DNA]</scope>
    <source>
        <strain evidence="4">cv. XIE 37</strain>
        <tissue evidence="3">Leaf</tissue>
    </source>
</reference>
<keyword evidence="1" id="KW-0175">Coiled coil</keyword>
<feature type="compositionally biased region" description="Basic and acidic residues" evidence="2">
    <location>
        <begin position="389"/>
        <end position="401"/>
    </location>
</feature>
<sequence>MEVKLEEVEDWVSNGALGKKEVVGCRCSELEEKSKRAEARCTELESKLLVRKREYEDLEAKFKALEAENVRLEGELKGFKCHDKNRVECGREREVEGLGDLTGGEEDRVVQLMIENNVLGVEKKRAQSEAEIWMQKHRELELRISQLTDGMKLSEAGAHVGSSLGHFRPGEEVMDSLVNGIGDQILAGTPYMDISHKRPASVNEGEKCVRLENEVNHRRRVRRNLSFEEEKSPIKKIAPLTPGGDQPASLGIIDISDSDEEPDNTLHIETHACENQGNEKVHTSSQLLGGTNGITKEINLEDDIDVCKNTTPSISTPKRKRAANIITSDSESSDDNVPICQLKRMHIREKIPDQATSQSKGCSVSPKPSRDDNLTGIQTRSRRRLVTLGKRDGKGGAERKYSNKTSEANYHRGIPTTDNVEDDESEEFESESGSDSMKDFIDDGSGVSDADDASSKPHEESDGNMEFGEIISGLNRSKYHKKLNWEFEADMLADFGKDPEMCMKAVCVLYRQQTNDEKVSKEALHSNGRGFSKFDAPRGCTLAEFLTNGDPHSDPKKSVEELHEYDPMGVEICRNLADRYSKQLFEIYKNGEDPLFLPS</sequence>
<dbReference type="EMBL" id="JAAARO010000018">
    <property type="protein sequence ID" value="KAF5732409.1"/>
    <property type="molecule type" value="Genomic_DNA"/>
</dbReference>
<feature type="region of interest" description="Disordered" evidence="2">
    <location>
        <begin position="349"/>
        <end position="468"/>
    </location>
</feature>
<dbReference type="FunCoup" id="A0A7J7CE47">
    <property type="interactions" value="36"/>
</dbReference>